<sequence>MDQPIEQLEMVADKENKLHSRHKRYGYGYGGYGYGGAGTEAMVVTEITAMVVTEIMDMVVMEDTPAMVVTVTMVVTEDTLTMEATTANLTDVVICLNGVTRYKRNYYAEWDYYGSSGTATIANHSVQPLHARYKRHHHTRRHHRRAITRRRIYWARVSPLGFFG</sequence>
<evidence type="ECO:0000313" key="1">
    <source>
        <dbReference type="Proteomes" id="UP000887574"/>
    </source>
</evidence>
<name>A0A915DZA7_9BILA</name>
<keyword evidence="1" id="KW-1185">Reference proteome</keyword>
<reference evidence="2" key="1">
    <citation type="submission" date="2022-11" db="UniProtKB">
        <authorList>
            <consortium name="WormBaseParasite"/>
        </authorList>
    </citation>
    <scope>IDENTIFICATION</scope>
</reference>
<protein>
    <submittedName>
        <fullName evidence="2">Uncharacterized protein</fullName>
    </submittedName>
</protein>
<evidence type="ECO:0000313" key="2">
    <source>
        <dbReference type="WBParaSite" id="jg25045"/>
    </source>
</evidence>
<dbReference type="AlphaFoldDB" id="A0A915DZA7"/>
<proteinExistence type="predicted"/>
<organism evidence="1 2">
    <name type="scientific">Ditylenchus dipsaci</name>
    <dbReference type="NCBI Taxonomy" id="166011"/>
    <lineage>
        <taxon>Eukaryota</taxon>
        <taxon>Metazoa</taxon>
        <taxon>Ecdysozoa</taxon>
        <taxon>Nematoda</taxon>
        <taxon>Chromadorea</taxon>
        <taxon>Rhabditida</taxon>
        <taxon>Tylenchina</taxon>
        <taxon>Tylenchomorpha</taxon>
        <taxon>Sphaerularioidea</taxon>
        <taxon>Anguinidae</taxon>
        <taxon>Anguininae</taxon>
        <taxon>Ditylenchus</taxon>
    </lineage>
</organism>
<accession>A0A915DZA7</accession>
<dbReference type="WBParaSite" id="jg25045">
    <property type="protein sequence ID" value="jg25045"/>
    <property type="gene ID" value="jg25045"/>
</dbReference>
<dbReference type="Proteomes" id="UP000887574">
    <property type="component" value="Unplaced"/>
</dbReference>